<dbReference type="GO" id="GO:0005829">
    <property type="term" value="C:cytosol"/>
    <property type="evidence" value="ECO:0007669"/>
    <property type="project" value="GOC"/>
</dbReference>
<keyword evidence="5" id="KW-1185">Reference proteome</keyword>
<sequence length="1344" mass="146298">MRKQDPEIAKPINEGEPETAEPVEAGDGIFPVSAQAECSRPSPPPLPSEPGSLLGEGEAGEGVGDGLGFGPEGLEVWRRGGSVETLAQCVQDILTSFITRYLSFVEELEEDTGLAGQAMGPGGPGDSWGSCMPDRPALQTVECPSGDRGSRAVGQQETGEGPSAQVAQGSVEDTLPPWLRSLMLCCVLEDPSVQHAAVSCVLELLRRSQALLLLLQDKGRRHGHSDHSPFCGRLQTLAIPPVTHAILTTIANSTDFYQHVAQVLWGQLDAEQRNLHVPSVDLFYRLHVLAPSPSIQTNVNTLFNRCFDRSLLVVLDGLNSQDGSLSAVSQSWLVRALSLNDVQLSCRGRSFSEDSTGSADAMATDDQSEDSLLSCISIVDREALWAELEGTPETTPPAEDRIEKKEQGEETGQRDEEEGQESEPTQLAQLCTANTVLCPNSPWLCPSEAGQQFDTAPPGGTGGAEVLWATPTSILQPAPPPQHAPAAAHLRAAAVSVRAMGGNREVRVKSAELLALLMQQLGSEARGGATAAEIVREVLWGCRVQRYALLALCVSMYVTQKEGSVEGLGMGPGEGLLEQGGGVSEEHLINLGGGGVLGEQALQVELLKLLQVLISLEHQVWPGGGGAGAGAGAGQEGVSPLGRAWQAAALFQQSARSLQYVQTRPLPAQAMLVSAAARALQPRYGYALHGHWVALMSASLPYLGSSLATISAPFITQICKNLDELVTQHLSESRLLAQPDTPEAENLTTSWSVRRESIAPDYLLMLLEGLTSITHYCLLENRRSPVVPDPADLRNARDIMLDEFPRMLNSMAMLWHVILRQKVLGFLNPLTEEFGVRVMASVGIVWGSQSDMCINNKNKILPIANEIQQTVVGLIKSLSALSTNTILQLIREVLKTKPPRAKREQLPMPPHGYFLLLGILNDFVSRAPNLDSRKYSRDLQEVTQQVLEAVGMVAGSSLEQTSWLSRNLEVKAPRKDPELPSLYDPNPPADAIATVTCHSDQALSLLAEVLAPLLDVVFRSNEKEKATPLISRLLEYVFPYLRNHRVYNAAGFSASARLLSSLSDWVSTIDHLLTYEKTMFKDLTSTQSPSLFSNQEQRALLLKRQAFAMFSGEPDQYCPYLPLIQERLTESLRVGQTPLVMSQIFLLFRVLLLRTSPQHLISLWPVMVTELIHVFVKLEKDLLEGQEVARNPNKGWGVSGTRERNGPVQGTRERSRPPLDLPQSELEMYLSACKLLDSMLCFPPERIPLFQMVLEGLHYRYPELSGAGEHAGVEHLEFPLLTLNALSSIAQLEPFFRVLSCAPAGPTAADWPQAMASHTAQNGSSILSKLNHVCMEDFLENMDS</sequence>
<evidence type="ECO:0000259" key="2">
    <source>
        <dbReference type="Pfam" id="PF24598"/>
    </source>
</evidence>
<dbReference type="PANTHER" id="PTHR14042">
    <property type="entry name" value="DOPEY-RELATED"/>
    <property type="match status" value="1"/>
</dbReference>
<feature type="compositionally biased region" description="Basic and acidic residues" evidence="1">
    <location>
        <begin position="1201"/>
        <end position="1217"/>
    </location>
</feature>
<feature type="compositionally biased region" description="Basic and acidic residues" evidence="1">
    <location>
        <begin position="398"/>
        <end position="414"/>
    </location>
</feature>
<dbReference type="InterPro" id="IPR040314">
    <property type="entry name" value="DOP1"/>
</dbReference>
<dbReference type="GO" id="GO:0005768">
    <property type="term" value="C:endosome"/>
    <property type="evidence" value="ECO:0007669"/>
    <property type="project" value="TreeGrafter"/>
</dbReference>
<proteinExistence type="predicted"/>
<dbReference type="Pfam" id="PF24598">
    <property type="entry name" value="DOP1_C"/>
    <property type="match status" value="1"/>
</dbReference>
<evidence type="ECO:0000259" key="3">
    <source>
        <dbReference type="Pfam" id="PF24601"/>
    </source>
</evidence>
<dbReference type="GO" id="GO:0006895">
    <property type="term" value="P:Golgi to endosome transport"/>
    <property type="evidence" value="ECO:0007669"/>
    <property type="project" value="InterPro"/>
</dbReference>
<evidence type="ECO:0000313" key="5">
    <source>
        <dbReference type="Proteomes" id="UP000824540"/>
    </source>
</evidence>
<feature type="domain" description="DOP1-like TPR" evidence="3">
    <location>
        <begin position="494"/>
        <end position="780"/>
    </location>
</feature>
<dbReference type="GO" id="GO:0005802">
    <property type="term" value="C:trans-Golgi network"/>
    <property type="evidence" value="ECO:0007669"/>
    <property type="project" value="TreeGrafter"/>
</dbReference>
<dbReference type="PANTHER" id="PTHR14042:SF23">
    <property type="entry name" value="PROTEIN DOPEY-2"/>
    <property type="match status" value="1"/>
</dbReference>
<dbReference type="EMBL" id="JAFBMS010000201">
    <property type="protein sequence ID" value="KAG9333416.1"/>
    <property type="molecule type" value="Genomic_DNA"/>
</dbReference>
<dbReference type="InterPro" id="IPR056457">
    <property type="entry name" value="DOP1_C"/>
</dbReference>
<feature type="region of interest" description="Disordered" evidence="1">
    <location>
        <begin position="387"/>
        <end position="424"/>
    </location>
</feature>
<dbReference type="Pfam" id="PF24601">
    <property type="entry name" value="TPR_DOP1"/>
    <property type="match status" value="1"/>
</dbReference>
<dbReference type="InterPro" id="IPR056459">
    <property type="entry name" value="TPR_DOP1"/>
</dbReference>
<feature type="region of interest" description="Disordered" evidence="1">
    <location>
        <begin position="114"/>
        <end position="169"/>
    </location>
</feature>
<gene>
    <name evidence="4" type="ORF">JZ751_012676</name>
</gene>
<protein>
    <recommendedName>
        <fullName evidence="6">Protein dopey-2</fullName>
    </recommendedName>
</protein>
<dbReference type="InterPro" id="IPR016024">
    <property type="entry name" value="ARM-type_fold"/>
</dbReference>
<reference evidence="4" key="1">
    <citation type="thesis" date="2021" institute="BYU ScholarsArchive" country="Provo, UT, USA">
        <title>Applications of and Algorithms for Genome Assembly and Genomic Analyses with an Emphasis on Marine Teleosts.</title>
        <authorList>
            <person name="Pickett B.D."/>
        </authorList>
    </citation>
    <scope>NUCLEOTIDE SEQUENCE</scope>
    <source>
        <strain evidence="4">HI-2016</strain>
    </source>
</reference>
<organism evidence="4 5">
    <name type="scientific">Albula glossodonta</name>
    <name type="common">roundjaw bonefish</name>
    <dbReference type="NCBI Taxonomy" id="121402"/>
    <lineage>
        <taxon>Eukaryota</taxon>
        <taxon>Metazoa</taxon>
        <taxon>Chordata</taxon>
        <taxon>Craniata</taxon>
        <taxon>Vertebrata</taxon>
        <taxon>Euteleostomi</taxon>
        <taxon>Actinopterygii</taxon>
        <taxon>Neopterygii</taxon>
        <taxon>Teleostei</taxon>
        <taxon>Albuliformes</taxon>
        <taxon>Albulidae</taxon>
        <taxon>Albula</taxon>
    </lineage>
</organism>
<dbReference type="SUPFAM" id="SSF48371">
    <property type="entry name" value="ARM repeat"/>
    <property type="match status" value="1"/>
</dbReference>
<feature type="region of interest" description="Disordered" evidence="1">
    <location>
        <begin position="1"/>
        <end position="68"/>
    </location>
</feature>
<dbReference type="Proteomes" id="UP000824540">
    <property type="component" value="Unassembled WGS sequence"/>
</dbReference>
<evidence type="ECO:0000256" key="1">
    <source>
        <dbReference type="SAM" id="MobiDB-lite"/>
    </source>
</evidence>
<evidence type="ECO:0000313" key="4">
    <source>
        <dbReference type="EMBL" id="KAG9333416.1"/>
    </source>
</evidence>
<feature type="region of interest" description="Disordered" evidence="1">
    <location>
        <begin position="1193"/>
        <end position="1219"/>
    </location>
</feature>
<feature type="domain" description="DOP1-like C-terminal" evidence="2">
    <location>
        <begin position="913"/>
        <end position="1187"/>
    </location>
</feature>
<name>A0A8T2N0M5_9TELE</name>
<dbReference type="OrthoDB" id="297643at2759"/>
<accession>A0A8T2N0M5</accession>
<comment type="caution">
    <text evidence="4">The sequence shown here is derived from an EMBL/GenBank/DDBJ whole genome shotgun (WGS) entry which is preliminary data.</text>
</comment>
<evidence type="ECO:0008006" key="6">
    <source>
        <dbReference type="Google" id="ProtNLM"/>
    </source>
</evidence>